<reference evidence="7" key="1">
    <citation type="journal article" date="2015" name="Nature">
        <title>Complex archaea that bridge the gap between prokaryotes and eukaryotes.</title>
        <authorList>
            <person name="Spang A."/>
            <person name="Saw J.H."/>
            <person name="Jorgensen S.L."/>
            <person name="Zaremba-Niedzwiedzka K."/>
            <person name="Martijn J."/>
            <person name="Lind A.E."/>
            <person name="van Eijk R."/>
            <person name="Schleper C."/>
            <person name="Guy L."/>
            <person name="Ettema T.J."/>
        </authorList>
    </citation>
    <scope>NUCLEOTIDE SEQUENCE</scope>
</reference>
<evidence type="ECO:0000256" key="1">
    <source>
        <dbReference type="ARBA" id="ARBA00006432"/>
    </source>
</evidence>
<dbReference type="InterPro" id="IPR025110">
    <property type="entry name" value="AMP-bd_C"/>
</dbReference>
<dbReference type="InterPro" id="IPR045851">
    <property type="entry name" value="AMP-bd_C_sf"/>
</dbReference>
<dbReference type="InterPro" id="IPR020845">
    <property type="entry name" value="AMP-binding_CS"/>
</dbReference>
<organism evidence="7">
    <name type="scientific">marine sediment metagenome</name>
    <dbReference type="NCBI Taxonomy" id="412755"/>
    <lineage>
        <taxon>unclassified sequences</taxon>
        <taxon>metagenomes</taxon>
        <taxon>ecological metagenomes</taxon>
    </lineage>
</organism>
<name>A0A0F9F6P0_9ZZZZ</name>
<sequence>INTRLDAQAVRHILDHCDAKLVMADTGRAMLAATACSTRPCLVWGETCDTGAPFPVMTGAAPAQRRDWRDVVTDEWQPIALNYTSGTTGDPKGVVLHHRGAYQNALGNSASLGFDTHTVYLWTLPLFHCNGWCHGWAVTASGGVHVCLDGVEPAAIFEAIDRYTVTDLACAPVVLYMLLDHPAKAARSSASSRVMVSTGGAAPTTSLIERMGTIGFDLTHLYGLTECYGPCTINALPPAMAGAPASDKAIYLASQGRPHATAPTLRVVDDHDADVPADGQSQGEIVLRGNTLMAGYLKNEAATEEAFANGWFRTGDIAVMGEDGRIHIRDRSKDVIITGGENVSSLEVEDILHRHPNVALAAVVAAPDPKWGETPCAFIEARAPIDPAELEAFCRAHLAGFKRPRRFVFQDIPKTATGKIQKFLLRETAASLSEKDRT</sequence>
<comment type="caution">
    <text evidence="7">The sequence shown here is derived from an EMBL/GenBank/DDBJ whole genome shotgun (WGS) entry which is preliminary data.</text>
</comment>
<protein>
    <recommendedName>
        <fullName evidence="8">AMP-dependent synthetase/ligase domain-containing protein</fullName>
    </recommendedName>
</protein>
<evidence type="ECO:0000256" key="2">
    <source>
        <dbReference type="ARBA" id="ARBA00022598"/>
    </source>
</evidence>
<dbReference type="InterPro" id="IPR042099">
    <property type="entry name" value="ANL_N_sf"/>
</dbReference>
<feature type="domain" description="AMP-binding enzyme C-terminal" evidence="6">
    <location>
        <begin position="347"/>
        <end position="419"/>
    </location>
</feature>
<evidence type="ECO:0000256" key="3">
    <source>
        <dbReference type="ARBA" id="ARBA00022832"/>
    </source>
</evidence>
<dbReference type="Pfam" id="PF00501">
    <property type="entry name" value="AMP-binding"/>
    <property type="match status" value="1"/>
</dbReference>
<evidence type="ECO:0000256" key="4">
    <source>
        <dbReference type="ARBA" id="ARBA00023098"/>
    </source>
</evidence>
<dbReference type="SUPFAM" id="SSF56801">
    <property type="entry name" value="Acetyl-CoA synthetase-like"/>
    <property type="match status" value="1"/>
</dbReference>
<evidence type="ECO:0008006" key="8">
    <source>
        <dbReference type="Google" id="ProtNLM"/>
    </source>
</evidence>
<dbReference type="Gene3D" id="3.40.50.12780">
    <property type="entry name" value="N-terminal domain of ligase-like"/>
    <property type="match status" value="1"/>
</dbReference>
<keyword evidence="3" id="KW-0276">Fatty acid metabolism</keyword>
<dbReference type="PANTHER" id="PTHR43859">
    <property type="entry name" value="ACYL-ACTIVATING ENZYME"/>
    <property type="match status" value="1"/>
</dbReference>
<accession>A0A0F9F6P0</accession>
<dbReference type="PANTHER" id="PTHR43859:SF4">
    <property type="entry name" value="BUTANOATE--COA LIGASE AAE1-RELATED"/>
    <property type="match status" value="1"/>
</dbReference>
<dbReference type="FunFam" id="3.30.300.30:FF:000008">
    <property type="entry name" value="2,3-dihydroxybenzoate-AMP ligase"/>
    <property type="match status" value="1"/>
</dbReference>
<dbReference type="AlphaFoldDB" id="A0A0F9F6P0"/>
<comment type="similarity">
    <text evidence="1">Belongs to the ATP-dependent AMP-binding enzyme family.</text>
</comment>
<evidence type="ECO:0000313" key="7">
    <source>
        <dbReference type="EMBL" id="KKL52905.1"/>
    </source>
</evidence>
<dbReference type="PROSITE" id="PS00455">
    <property type="entry name" value="AMP_BINDING"/>
    <property type="match status" value="1"/>
</dbReference>
<dbReference type="Pfam" id="PF13193">
    <property type="entry name" value="AMP-binding_C"/>
    <property type="match status" value="1"/>
</dbReference>
<proteinExistence type="inferred from homology"/>
<dbReference type="Gene3D" id="3.30.300.30">
    <property type="match status" value="1"/>
</dbReference>
<gene>
    <name evidence="7" type="ORF">LCGC14_2280800</name>
</gene>
<feature type="domain" description="AMP-dependent synthetase/ligase" evidence="5">
    <location>
        <begin position="1"/>
        <end position="297"/>
    </location>
</feature>
<feature type="non-terminal residue" evidence="7">
    <location>
        <position position="1"/>
    </location>
</feature>
<evidence type="ECO:0000259" key="6">
    <source>
        <dbReference type="Pfam" id="PF13193"/>
    </source>
</evidence>
<keyword evidence="4" id="KW-0443">Lipid metabolism</keyword>
<keyword evidence="2" id="KW-0436">Ligase</keyword>
<dbReference type="InterPro" id="IPR000873">
    <property type="entry name" value="AMP-dep_synth/lig_dom"/>
</dbReference>
<evidence type="ECO:0000259" key="5">
    <source>
        <dbReference type="Pfam" id="PF00501"/>
    </source>
</evidence>
<dbReference type="GO" id="GO:0006631">
    <property type="term" value="P:fatty acid metabolic process"/>
    <property type="evidence" value="ECO:0007669"/>
    <property type="project" value="UniProtKB-KW"/>
</dbReference>
<dbReference type="EMBL" id="LAZR01031726">
    <property type="protein sequence ID" value="KKL52905.1"/>
    <property type="molecule type" value="Genomic_DNA"/>
</dbReference>
<dbReference type="GO" id="GO:0016874">
    <property type="term" value="F:ligase activity"/>
    <property type="evidence" value="ECO:0007669"/>
    <property type="project" value="UniProtKB-KW"/>
</dbReference>